<evidence type="ECO:0000256" key="5">
    <source>
        <dbReference type="RuleBase" id="RU000461"/>
    </source>
</evidence>
<dbReference type="InterPro" id="IPR050121">
    <property type="entry name" value="Cytochrome_P450_monoxygenase"/>
</dbReference>
<keyword evidence="5" id="KW-0503">Monooxygenase</keyword>
<dbReference type="GeneID" id="35435466"/>
<sequence length="142" mass="16161">MPLERVVPAGGLLVSIHNTKDNTKAETVHLPAGTRIGAAPNVLNTLPSVFGPDALEFRPERWLEASPEQLSKMERCYFTFGDGSRICIGRHIFTMEAMKLVPQLLRKFDFEWAGDEDEEWNVEGYWMSRPSGLKVRIKERKT</sequence>
<organism evidence="6 7">
    <name type="scientific">Cercospora beticola</name>
    <name type="common">Sugarbeet leaf spot fungus</name>
    <dbReference type="NCBI Taxonomy" id="122368"/>
    <lineage>
        <taxon>Eukaryota</taxon>
        <taxon>Fungi</taxon>
        <taxon>Dikarya</taxon>
        <taxon>Ascomycota</taxon>
        <taxon>Pezizomycotina</taxon>
        <taxon>Dothideomycetes</taxon>
        <taxon>Dothideomycetidae</taxon>
        <taxon>Mycosphaerellales</taxon>
        <taxon>Mycosphaerellaceae</taxon>
        <taxon>Cercospora</taxon>
    </lineage>
</organism>
<keyword evidence="5" id="KW-0349">Heme</keyword>
<dbReference type="PANTHER" id="PTHR24305:SF166">
    <property type="entry name" value="CYTOCHROME P450 12A4, MITOCHONDRIAL-RELATED"/>
    <property type="match status" value="1"/>
</dbReference>
<evidence type="ECO:0000256" key="1">
    <source>
        <dbReference type="ARBA" id="ARBA00001971"/>
    </source>
</evidence>
<comment type="similarity">
    <text evidence="2 5">Belongs to the cytochrome P450 family.</text>
</comment>
<keyword evidence="5" id="KW-0560">Oxidoreductase</keyword>
<evidence type="ECO:0000256" key="4">
    <source>
        <dbReference type="ARBA" id="ARBA00023004"/>
    </source>
</evidence>
<evidence type="ECO:0000256" key="3">
    <source>
        <dbReference type="ARBA" id="ARBA00022723"/>
    </source>
</evidence>
<dbReference type="InterPro" id="IPR017972">
    <property type="entry name" value="Cyt_P450_CS"/>
</dbReference>
<protein>
    <submittedName>
        <fullName evidence="6">Uncharacterized protein</fullName>
    </submittedName>
</protein>
<dbReference type="PROSITE" id="PS00086">
    <property type="entry name" value="CYTOCHROME_P450"/>
    <property type="match status" value="1"/>
</dbReference>
<dbReference type="RefSeq" id="XP_065459159.1">
    <property type="nucleotide sequence ID" value="XM_065603087.1"/>
</dbReference>
<evidence type="ECO:0000313" key="7">
    <source>
        <dbReference type="Proteomes" id="UP001302367"/>
    </source>
</evidence>
<accession>A0ABZ0NWZ7</accession>
<dbReference type="PANTHER" id="PTHR24305">
    <property type="entry name" value="CYTOCHROME P450"/>
    <property type="match status" value="1"/>
</dbReference>
<evidence type="ECO:0000313" key="6">
    <source>
        <dbReference type="EMBL" id="WPB04015.1"/>
    </source>
</evidence>
<keyword evidence="3 5" id="KW-0479">Metal-binding</keyword>
<comment type="cofactor">
    <cofactor evidence="1">
        <name>heme</name>
        <dbReference type="ChEBI" id="CHEBI:30413"/>
    </cofactor>
</comment>
<dbReference type="InterPro" id="IPR036396">
    <property type="entry name" value="Cyt_P450_sf"/>
</dbReference>
<dbReference type="Pfam" id="PF00067">
    <property type="entry name" value="p450"/>
    <property type="match status" value="1"/>
</dbReference>
<dbReference type="InterPro" id="IPR001128">
    <property type="entry name" value="Cyt_P450"/>
</dbReference>
<proteinExistence type="inferred from homology"/>
<gene>
    <name evidence="6" type="ORF">RHO25_008659</name>
</gene>
<name>A0ABZ0NWZ7_CERBT</name>
<keyword evidence="4 5" id="KW-0408">Iron</keyword>
<dbReference type="EMBL" id="CP134188">
    <property type="protein sequence ID" value="WPB04015.1"/>
    <property type="molecule type" value="Genomic_DNA"/>
</dbReference>
<dbReference type="Proteomes" id="UP001302367">
    <property type="component" value="Chromosome 5"/>
</dbReference>
<keyword evidence="7" id="KW-1185">Reference proteome</keyword>
<dbReference type="SUPFAM" id="SSF48264">
    <property type="entry name" value="Cytochrome P450"/>
    <property type="match status" value="1"/>
</dbReference>
<dbReference type="Gene3D" id="1.10.630.10">
    <property type="entry name" value="Cytochrome P450"/>
    <property type="match status" value="1"/>
</dbReference>
<evidence type="ECO:0000256" key="2">
    <source>
        <dbReference type="ARBA" id="ARBA00010617"/>
    </source>
</evidence>
<reference evidence="6 7" key="1">
    <citation type="submission" date="2023-09" db="EMBL/GenBank/DDBJ databases">
        <title>Complete-Gapless Cercospora beticola genome.</title>
        <authorList>
            <person name="Wyatt N.A."/>
            <person name="Spanner R.E."/>
            <person name="Bolton M.D."/>
        </authorList>
    </citation>
    <scope>NUCLEOTIDE SEQUENCE [LARGE SCALE GENOMIC DNA]</scope>
    <source>
        <strain evidence="6">Cb09-40</strain>
    </source>
</reference>